<dbReference type="InterPro" id="IPR050144">
    <property type="entry name" value="AAE_transporter"/>
</dbReference>
<organism evidence="10 11">
    <name type="scientific">Gulosibacter chungangensis</name>
    <dbReference type="NCBI Taxonomy" id="979746"/>
    <lineage>
        <taxon>Bacteria</taxon>
        <taxon>Bacillati</taxon>
        <taxon>Actinomycetota</taxon>
        <taxon>Actinomycetes</taxon>
        <taxon>Micrococcales</taxon>
        <taxon>Microbacteriaceae</taxon>
        <taxon>Gulosibacter</taxon>
    </lineage>
</organism>
<dbReference type="InterPro" id="IPR006512">
    <property type="entry name" value="YidE_YbjL"/>
</dbReference>
<dbReference type="GO" id="GO:0005886">
    <property type="term" value="C:plasma membrane"/>
    <property type="evidence" value="ECO:0007669"/>
    <property type="project" value="UniProtKB-SubCell"/>
</dbReference>
<dbReference type="Pfam" id="PF06826">
    <property type="entry name" value="Asp-Al_Ex"/>
    <property type="match status" value="1"/>
</dbReference>
<evidence type="ECO:0000256" key="3">
    <source>
        <dbReference type="ARBA" id="ARBA00022448"/>
    </source>
</evidence>
<keyword evidence="7 8" id="KW-0472">Membrane</keyword>
<evidence type="ECO:0000259" key="9">
    <source>
        <dbReference type="Pfam" id="PF06826"/>
    </source>
</evidence>
<proteinExistence type="inferred from homology"/>
<evidence type="ECO:0000256" key="8">
    <source>
        <dbReference type="SAM" id="Phobius"/>
    </source>
</evidence>
<dbReference type="Gene3D" id="1.20.1530.20">
    <property type="match status" value="1"/>
</dbReference>
<dbReference type="OrthoDB" id="9155749at2"/>
<feature type="transmembrane region" description="Helical" evidence="8">
    <location>
        <begin position="86"/>
        <end position="107"/>
    </location>
</feature>
<dbReference type="EMBL" id="WBKB01000003">
    <property type="protein sequence ID" value="KAB1643471.1"/>
    <property type="molecule type" value="Genomic_DNA"/>
</dbReference>
<keyword evidence="4" id="KW-1003">Cell membrane</keyword>
<dbReference type="PANTHER" id="PTHR30445:SF3">
    <property type="entry name" value="TRANSPORT PROTEIN YIDE-RELATED"/>
    <property type="match status" value="1"/>
</dbReference>
<feature type="transmembrane region" description="Helical" evidence="8">
    <location>
        <begin position="61"/>
        <end position="80"/>
    </location>
</feature>
<keyword evidence="6 8" id="KW-1133">Transmembrane helix</keyword>
<sequence>MVELLVASPLLTLFLTAALGTLVGAIPFGPLKFGAAGALFVGLALGALDPNLGTGLEIVQSIGLALFVYTVGLASGASFFEDLRRQAPLMVGALILLVVFSALAILANRIFNIGAELTAGLMASALTSTPALAAATTAAGGSPEPAVGYSIAHPVGVVIAMIIVTFVARGTLPAKKDPNPRALPGLRPAQWRSSIQCGSTKFPESPKSPGATRARCACPTSSAAATFQRLRPRNSCEQATVSSSWALPKRFFEPNGRWASM</sequence>
<comment type="caution">
    <text evidence="10">The sequence shown here is derived from an EMBL/GenBank/DDBJ whole genome shotgun (WGS) entry which is preliminary data.</text>
</comment>
<evidence type="ECO:0000256" key="1">
    <source>
        <dbReference type="ARBA" id="ARBA00004651"/>
    </source>
</evidence>
<protein>
    <recommendedName>
        <fullName evidence="9">YidE/YbjL duplication domain-containing protein</fullName>
    </recommendedName>
</protein>
<comment type="subcellular location">
    <subcellularLocation>
        <location evidence="1">Cell membrane</location>
        <topology evidence="1">Multi-pass membrane protein</topology>
    </subcellularLocation>
</comment>
<evidence type="ECO:0000256" key="4">
    <source>
        <dbReference type="ARBA" id="ARBA00022475"/>
    </source>
</evidence>
<dbReference type="RefSeq" id="WP_158051886.1">
    <property type="nucleotide sequence ID" value="NZ_WBKB01000003.1"/>
</dbReference>
<evidence type="ECO:0000256" key="5">
    <source>
        <dbReference type="ARBA" id="ARBA00022692"/>
    </source>
</evidence>
<evidence type="ECO:0000313" key="10">
    <source>
        <dbReference type="EMBL" id="KAB1643471.1"/>
    </source>
</evidence>
<accession>A0A7J5BCC3</accession>
<dbReference type="Proteomes" id="UP000433493">
    <property type="component" value="Unassembled WGS sequence"/>
</dbReference>
<evidence type="ECO:0000256" key="7">
    <source>
        <dbReference type="ARBA" id="ARBA00023136"/>
    </source>
</evidence>
<evidence type="ECO:0000256" key="2">
    <source>
        <dbReference type="ARBA" id="ARBA00009854"/>
    </source>
</evidence>
<reference evidence="10 11" key="1">
    <citation type="submission" date="2019-09" db="EMBL/GenBank/DDBJ databases">
        <title>Phylogeny of genus Pseudoclavibacter and closely related genus.</title>
        <authorList>
            <person name="Li Y."/>
        </authorList>
    </citation>
    <scope>NUCLEOTIDE SEQUENCE [LARGE SCALE GENOMIC DNA]</scope>
    <source>
        <strain evidence="10 11">KCTC 13959</strain>
    </source>
</reference>
<dbReference type="NCBIfam" id="TIGR01625">
    <property type="entry name" value="YidE_YbjL_dupl"/>
    <property type="match status" value="1"/>
</dbReference>
<dbReference type="AlphaFoldDB" id="A0A7J5BCC3"/>
<dbReference type="PANTHER" id="PTHR30445">
    <property type="entry name" value="K(+)_H(+) ANTIPORTER SUBUNIT KHTT"/>
    <property type="match status" value="1"/>
</dbReference>
<comment type="similarity">
    <text evidence="2">Belongs to the AAE transporter (TC 2.A.81) family.</text>
</comment>
<feature type="domain" description="YidE/YbjL duplication" evidence="9">
    <location>
        <begin position="13"/>
        <end position="167"/>
    </location>
</feature>
<name>A0A7J5BCC3_9MICO</name>
<evidence type="ECO:0000256" key="6">
    <source>
        <dbReference type="ARBA" id="ARBA00022989"/>
    </source>
</evidence>
<gene>
    <name evidence="10" type="ORF">F8O05_06175</name>
</gene>
<feature type="transmembrane region" description="Helical" evidence="8">
    <location>
        <begin position="30"/>
        <end position="49"/>
    </location>
</feature>
<feature type="transmembrane region" description="Helical" evidence="8">
    <location>
        <begin position="151"/>
        <end position="172"/>
    </location>
</feature>
<keyword evidence="3" id="KW-0813">Transport</keyword>
<keyword evidence="11" id="KW-1185">Reference proteome</keyword>
<dbReference type="InterPro" id="IPR038770">
    <property type="entry name" value="Na+/solute_symporter_sf"/>
</dbReference>
<evidence type="ECO:0000313" key="11">
    <source>
        <dbReference type="Proteomes" id="UP000433493"/>
    </source>
</evidence>
<keyword evidence="5 8" id="KW-0812">Transmembrane</keyword>